<evidence type="ECO:0000256" key="3">
    <source>
        <dbReference type="ARBA" id="ARBA00022837"/>
    </source>
</evidence>
<protein>
    <submittedName>
        <fullName evidence="6">Glycoside hydrolase family 92 protein</fullName>
    </submittedName>
</protein>
<comment type="cofactor">
    <cofactor evidence="1">
        <name>Ca(2+)</name>
        <dbReference type="ChEBI" id="CHEBI:29108"/>
    </cofactor>
</comment>
<dbReference type="EMBL" id="JAQPYS010000085">
    <property type="protein sequence ID" value="MDC7137821.1"/>
    <property type="molecule type" value="Genomic_DNA"/>
</dbReference>
<evidence type="ECO:0000313" key="7">
    <source>
        <dbReference type="Proteomes" id="UP001215398"/>
    </source>
</evidence>
<keyword evidence="3" id="KW-0106">Calcium</keyword>
<organism evidence="6 7">
    <name type="scientific">Bacteroides zhangwenhongii</name>
    <dbReference type="NCBI Taxonomy" id="2650157"/>
    <lineage>
        <taxon>Bacteria</taxon>
        <taxon>Pseudomonadati</taxon>
        <taxon>Bacteroidota</taxon>
        <taxon>Bacteroidia</taxon>
        <taxon>Bacteroidales</taxon>
        <taxon>Bacteroidaceae</taxon>
        <taxon>Bacteroides</taxon>
    </lineage>
</organism>
<dbReference type="GO" id="GO:0016787">
    <property type="term" value="F:hydrolase activity"/>
    <property type="evidence" value="ECO:0007669"/>
    <property type="project" value="UniProtKB-KW"/>
</dbReference>
<reference evidence="6 7" key="1">
    <citation type="submission" date="2023-01" db="EMBL/GenBank/DDBJ databases">
        <title>Exploring GABA producing Bacteroides strains toward improving mental health.</title>
        <authorList>
            <person name="Yousuf B."/>
            <person name="Bouhlel N.E."/>
            <person name="Mottawea W."/>
            <person name="Hammami R."/>
        </authorList>
    </citation>
    <scope>NUCLEOTIDE SEQUENCE [LARGE SCALE GENOMIC DNA]</scope>
    <source>
        <strain evidence="6 7">UO.H1054</strain>
    </source>
</reference>
<dbReference type="InterPro" id="IPR050883">
    <property type="entry name" value="PNGase"/>
</dbReference>
<gene>
    <name evidence="6" type="ORF">PQG98_15975</name>
</gene>
<accession>A0ABT5HB57</accession>
<name>A0ABT5HB57_9BACE</name>
<feature type="chain" id="PRO_5047412537" evidence="4">
    <location>
        <begin position="20"/>
        <end position="144"/>
    </location>
</feature>
<dbReference type="Gene3D" id="2.70.98.10">
    <property type="match status" value="1"/>
</dbReference>
<dbReference type="InterPro" id="IPR014718">
    <property type="entry name" value="GH-type_carb-bd"/>
</dbReference>
<evidence type="ECO:0000313" key="6">
    <source>
        <dbReference type="EMBL" id="MDC7137821.1"/>
    </source>
</evidence>
<dbReference type="Proteomes" id="UP001215398">
    <property type="component" value="Unassembled WGS sequence"/>
</dbReference>
<feature type="domain" description="Glycosyl hydrolase family 92 N-terminal" evidence="5">
    <location>
        <begin position="34"/>
        <end position="144"/>
    </location>
</feature>
<keyword evidence="6" id="KW-0378">Hydrolase</keyword>
<proteinExistence type="predicted"/>
<comment type="subunit">
    <text evidence="2">Monomer.</text>
</comment>
<dbReference type="InterPro" id="IPR041371">
    <property type="entry name" value="GH92_N"/>
</dbReference>
<dbReference type="PANTHER" id="PTHR12143:SF39">
    <property type="entry name" value="SECRETED PROTEIN"/>
    <property type="match status" value="1"/>
</dbReference>
<feature type="non-terminal residue" evidence="6">
    <location>
        <position position="144"/>
    </location>
</feature>
<keyword evidence="4" id="KW-0732">Signal</keyword>
<dbReference type="Pfam" id="PF17678">
    <property type="entry name" value="Glyco_hydro_92N"/>
    <property type="match status" value="1"/>
</dbReference>
<dbReference type="PROSITE" id="PS51257">
    <property type="entry name" value="PROKAR_LIPOPROTEIN"/>
    <property type="match status" value="1"/>
</dbReference>
<evidence type="ECO:0000259" key="5">
    <source>
        <dbReference type="Pfam" id="PF17678"/>
    </source>
</evidence>
<feature type="signal peptide" evidence="4">
    <location>
        <begin position="1"/>
        <end position="19"/>
    </location>
</feature>
<dbReference type="PANTHER" id="PTHR12143">
    <property type="entry name" value="PEPTIDE N-GLYCANASE PNGASE -RELATED"/>
    <property type="match status" value="1"/>
</dbReference>
<evidence type="ECO:0000256" key="4">
    <source>
        <dbReference type="SAM" id="SignalP"/>
    </source>
</evidence>
<evidence type="ECO:0000256" key="1">
    <source>
        <dbReference type="ARBA" id="ARBA00001913"/>
    </source>
</evidence>
<keyword evidence="7" id="KW-1185">Reference proteome</keyword>
<comment type="caution">
    <text evidence="6">The sequence shown here is derived from an EMBL/GenBank/DDBJ whole genome shotgun (WGS) entry which is preliminary data.</text>
</comment>
<evidence type="ECO:0000256" key="2">
    <source>
        <dbReference type="ARBA" id="ARBA00011245"/>
    </source>
</evidence>
<sequence>MKRKAPFMAIALTSLFLYSCTPTEKQEVKDYTQYVNTFIGAADNGHTFPGACCPFGMIQTSPVTGAVGWRYCSEYVYEDSLAWGFTQTHLNGTGCMDLGDILVMPVTGTRTRAWDAYRSRFSKDKEAATPGYYTVELSDPQVKA</sequence>